<sequence>MDSTCTYKLSWDENTDCKSGKQTWQCHENQLLHRQWPDNNVIINSDTSAEFSTDHDVLTTSNSLPTTQ</sequence>
<comment type="caution">
    <text evidence="1">The sequence shown here is derived from an EMBL/GenBank/DDBJ whole genome shotgun (WGS) entry which is preliminary data.</text>
</comment>
<dbReference type="Proteomes" id="UP000663832">
    <property type="component" value="Unassembled WGS sequence"/>
</dbReference>
<organism evidence="1 2">
    <name type="scientific">Adineta steineri</name>
    <dbReference type="NCBI Taxonomy" id="433720"/>
    <lineage>
        <taxon>Eukaryota</taxon>
        <taxon>Metazoa</taxon>
        <taxon>Spiralia</taxon>
        <taxon>Gnathifera</taxon>
        <taxon>Rotifera</taxon>
        <taxon>Eurotatoria</taxon>
        <taxon>Bdelloidea</taxon>
        <taxon>Adinetida</taxon>
        <taxon>Adinetidae</taxon>
        <taxon>Adineta</taxon>
    </lineage>
</organism>
<reference evidence="1" key="1">
    <citation type="submission" date="2021-02" db="EMBL/GenBank/DDBJ databases">
        <authorList>
            <person name="Nowell W R."/>
        </authorList>
    </citation>
    <scope>NUCLEOTIDE SEQUENCE</scope>
</reference>
<keyword evidence="2" id="KW-1185">Reference proteome</keyword>
<evidence type="ECO:0000313" key="2">
    <source>
        <dbReference type="Proteomes" id="UP000663832"/>
    </source>
</evidence>
<name>A0A814H7M6_9BILA</name>
<dbReference type="EMBL" id="CAJNOM010000082">
    <property type="protein sequence ID" value="CAF1005970.1"/>
    <property type="molecule type" value="Genomic_DNA"/>
</dbReference>
<protein>
    <submittedName>
        <fullName evidence="1">Uncharacterized protein</fullName>
    </submittedName>
</protein>
<accession>A0A814H7M6</accession>
<dbReference type="AlphaFoldDB" id="A0A814H7M6"/>
<gene>
    <name evidence="1" type="ORF">QVE165_LOCUS15196</name>
</gene>
<evidence type="ECO:0000313" key="1">
    <source>
        <dbReference type="EMBL" id="CAF1005970.1"/>
    </source>
</evidence>
<proteinExistence type="predicted"/>